<sequence>MERLAPLVHQAYVDKQADLRNPTQSALATAAWDEMSEFYQASNRAVVRDYPVKLALVGLDWRRSDNPVLHHLTDDQVSLLAEAEHRRWSHFQRRNGAEGHSFVKPWSALGSERGLDRSNVEMMARALAAEGIEIGDPADTKELA</sequence>
<dbReference type="EMBL" id="CP060789">
    <property type="protein sequence ID" value="QNP54801.1"/>
    <property type="molecule type" value="Genomic_DNA"/>
</dbReference>
<evidence type="ECO:0000313" key="1">
    <source>
        <dbReference type="EMBL" id="QNP54801.1"/>
    </source>
</evidence>
<organism evidence="1 2">
    <name type="scientific">Tessaracoccus defluvii</name>
    <dbReference type="NCBI Taxonomy" id="1285901"/>
    <lineage>
        <taxon>Bacteria</taxon>
        <taxon>Bacillati</taxon>
        <taxon>Actinomycetota</taxon>
        <taxon>Actinomycetes</taxon>
        <taxon>Propionibacteriales</taxon>
        <taxon>Propionibacteriaceae</taxon>
        <taxon>Tessaracoccus</taxon>
    </lineage>
</organism>
<proteinExistence type="predicted"/>
<dbReference type="Proteomes" id="UP000516117">
    <property type="component" value="Chromosome"/>
</dbReference>
<gene>
    <name evidence="1" type="ORF">H9L22_10860</name>
</gene>
<evidence type="ECO:0000313" key="2">
    <source>
        <dbReference type="Proteomes" id="UP000516117"/>
    </source>
</evidence>
<reference evidence="1 2" key="1">
    <citation type="submission" date="2020-08" db="EMBL/GenBank/DDBJ databases">
        <title>Genome sequence of Tessaracoccus defluvii JCM 17540T.</title>
        <authorList>
            <person name="Hyun D.-W."/>
            <person name="Bae J.-W."/>
        </authorList>
    </citation>
    <scope>NUCLEOTIDE SEQUENCE [LARGE SCALE GENOMIC DNA]</scope>
    <source>
        <strain evidence="1 2">JCM 17540</strain>
    </source>
</reference>
<dbReference type="AlphaFoldDB" id="A0A7H0H2N5"/>
<dbReference type="RefSeq" id="WP_187719937.1">
    <property type="nucleotide sequence ID" value="NZ_CP060789.1"/>
</dbReference>
<protein>
    <recommendedName>
        <fullName evidence="3">Ryanodine receptor Ryr domain-containing protein</fullName>
    </recommendedName>
</protein>
<dbReference type="KEGG" id="tdf:H9L22_10860"/>
<name>A0A7H0H2N5_9ACTN</name>
<accession>A0A7H0H2N5</accession>
<keyword evidence="2" id="KW-1185">Reference proteome</keyword>
<evidence type="ECO:0008006" key="3">
    <source>
        <dbReference type="Google" id="ProtNLM"/>
    </source>
</evidence>